<reference evidence="1" key="1">
    <citation type="submission" date="2022-06" db="EMBL/GenBank/DDBJ databases">
        <title>Phylogenomic reconstructions and comparative analyses of Kickxellomycotina fungi.</title>
        <authorList>
            <person name="Reynolds N.K."/>
            <person name="Stajich J.E."/>
            <person name="Barry K."/>
            <person name="Grigoriev I.V."/>
            <person name="Crous P."/>
            <person name="Smith M.E."/>
        </authorList>
    </citation>
    <scope>NUCLEOTIDE SEQUENCE</scope>
    <source>
        <strain evidence="1">RSA 2271</strain>
    </source>
</reference>
<evidence type="ECO:0000313" key="1">
    <source>
        <dbReference type="EMBL" id="KAJ1673600.1"/>
    </source>
</evidence>
<evidence type="ECO:0000313" key="2">
    <source>
        <dbReference type="Proteomes" id="UP001145114"/>
    </source>
</evidence>
<sequence>RGSDGKVTGLSLKFNPGGNVKSTKKKVTWLALDPQRPLVDMTLLDFDYLINKKKIEEDDDIMDFLTEQTRFETAAVADPNCAELKKGDVIQLERKGFYIVDRVAADSKSGKIELIFIPDGKAKSIASKASGNSSSK</sequence>
<keyword evidence="1" id="KW-0436">Ligase</keyword>
<dbReference type="EC" id="6.1.1.17" evidence="1"/>
<comment type="caution">
    <text evidence="1">The sequence shown here is derived from an EMBL/GenBank/DDBJ whole genome shotgun (WGS) entry which is preliminary data.</text>
</comment>
<proteinExistence type="predicted"/>
<feature type="non-terminal residue" evidence="1">
    <location>
        <position position="1"/>
    </location>
</feature>
<keyword evidence="2" id="KW-1185">Reference proteome</keyword>
<accession>A0ACC1HDZ9</accession>
<dbReference type="EMBL" id="JAMZIH010006765">
    <property type="protein sequence ID" value="KAJ1673600.1"/>
    <property type="molecule type" value="Genomic_DNA"/>
</dbReference>
<name>A0ACC1HDZ9_9FUNG</name>
<organism evidence="1 2">
    <name type="scientific">Spiromyces aspiralis</name>
    <dbReference type="NCBI Taxonomy" id="68401"/>
    <lineage>
        <taxon>Eukaryota</taxon>
        <taxon>Fungi</taxon>
        <taxon>Fungi incertae sedis</taxon>
        <taxon>Zoopagomycota</taxon>
        <taxon>Kickxellomycotina</taxon>
        <taxon>Kickxellomycetes</taxon>
        <taxon>Kickxellales</taxon>
        <taxon>Kickxellaceae</taxon>
        <taxon>Spiromyces</taxon>
    </lineage>
</organism>
<gene>
    <name evidence="1" type="primary">GUS1_1</name>
    <name evidence="1" type="ORF">EV182_004920</name>
</gene>
<dbReference type="Proteomes" id="UP001145114">
    <property type="component" value="Unassembled WGS sequence"/>
</dbReference>
<protein>
    <submittedName>
        <fullName evidence="1">Glutamate--tRNA ligase</fullName>
        <ecNumber evidence="1">6.1.1.17</ecNumber>
    </submittedName>
</protein>